<evidence type="ECO:0000313" key="1">
    <source>
        <dbReference type="EMBL" id="KAJ1676397.1"/>
    </source>
</evidence>
<protein>
    <submittedName>
        <fullName evidence="1">Uncharacterized protein</fullName>
    </submittedName>
</protein>
<sequence length="198" mass="21575">MENAIEKQSTAEEELAVGQISDGGLSMQEVTYAGRRLCPVAEGFASTPTDIETLSATIRVPDKTHTIAETCLPPSGILPRGSNESPPHQAIDTDEAKKDATQERYERGGKRHKKTREKSKVTLGNSCRAHKAPLKIGDLTQEHTIAITIQEEQEITNRWADPYEIAEAHGSGSGSFAEPVRTPSQSPIAGYCLKDFFI</sequence>
<evidence type="ECO:0000313" key="2">
    <source>
        <dbReference type="Proteomes" id="UP001145114"/>
    </source>
</evidence>
<proteinExistence type="predicted"/>
<name>A0ACC1HJK7_9FUNG</name>
<dbReference type="EMBL" id="JAMZIH010004177">
    <property type="protein sequence ID" value="KAJ1676397.1"/>
    <property type="molecule type" value="Genomic_DNA"/>
</dbReference>
<dbReference type="Proteomes" id="UP001145114">
    <property type="component" value="Unassembled WGS sequence"/>
</dbReference>
<accession>A0ACC1HJK7</accession>
<organism evidence="1 2">
    <name type="scientific">Spiromyces aspiralis</name>
    <dbReference type="NCBI Taxonomy" id="68401"/>
    <lineage>
        <taxon>Eukaryota</taxon>
        <taxon>Fungi</taxon>
        <taxon>Fungi incertae sedis</taxon>
        <taxon>Zoopagomycota</taxon>
        <taxon>Kickxellomycotina</taxon>
        <taxon>Kickxellomycetes</taxon>
        <taxon>Kickxellales</taxon>
        <taxon>Kickxellaceae</taxon>
        <taxon>Spiromyces</taxon>
    </lineage>
</organism>
<reference evidence="1" key="1">
    <citation type="submission" date="2022-06" db="EMBL/GenBank/DDBJ databases">
        <title>Phylogenomic reconstructions and comparative analyses of Kickxellomycotina fungi.</title>
        <authorList>
            <person name="Reynolds N.K."/>
            <person name="Stajich J.E."/>
            <person name="Barry K."/>
            <person name="Grigoriev I.V."/>
            <person name="Crous P."/>
            <person name="Smith M.E."/>
        </authorList>
    </citation>
    <scope>NUCLEOTIDE SEQUENCE</scope>
    <source>
        <strain evidence="1">RSA 2271</strain>
    </source>
</reference>
<keyword evidence="2" id="KW-1185">Reference proteome</keyword>
<gene>
    <name evidence="1" type="ORF">EV182_008272</name>
</gene>
<feature type="non-terminal residue" evidence="1">
    <location>
        <position position="198"/>
    </location>
</feature>
<comment type="caution">
    <text evidence="1">The sequence shown here is derived from an EMBL/GenBank/DDBJ whole genome shotgun (WGS) entry which is preliminary data.</text>
</comment>